<dbReference type="PANTHER" id="PTHR42939">
    <property type="entry name" value="ABC TRANSPORTER ATP-BINDING PROTEIN ALBC-RELATED"/>
    <property type="match status" value="1"/>
</dbReference>
<dbReference type="InterPro" id="IPR027417">
    <property type="entry name" value="P-loop_NTPase"/>
</dbReference>
<dbReference type="RefSeq" id="WP_114403549.1">
    <property type="nucleotide sequence ID" value="NZ_QPGB01000006.1"/>
</dbReference>
<dbReference type="AlphaFoldDB" id="A0A368KYU4"/>
<sequence>MMPLLEIDNLSLTVPLSPWARWRGQSPFMILNGINLAVMPGTSTAIVGLNGAGKTSLLRCILNFVTHYQGHIRLAGISARQPKARQQLAFLPERHLTPTYLTGLDFLKTQLGLYGVSWDRQLQSRCHAQAAQMGLAPACLGQAQRHYSKGMQQKLALLALRLAQRPIWLLDEPMSGLDPLARAELRSVLQAQRAAGTSLLFTTHHLHELDQLADSLIVLHGGQLRYAGSLAALRSQAQLDPAAPLEPLFLSMIETPPTQAASPATVPAASI</sequence>
<proteinExistence type="predicted"/>
<protein>
    <submittedName>
        <fullName evidence="6">ABC transporter ATP-binding protein</fullName>
    </submittedName>
</protein>
<dbReference type="InterPro" id="IPR003439">
    <property type="entry name" value="ABC_transporter-like_ATP-bd"/>
</dbReference>
<dbReference type="GO" id="GO:0005524">
    <property type="term" value="F:ATP binding"/>
    <property type="evidence" value="ECO:0007669"/>
    <property type="project" value="UniProtKB-KW"/>
</dbReference>
<organism evidence="6 7">
    <name type="scientific">Parvibium lacunae</name>
    <dbReference type="NCBI Taxonomy" id="1888893"/>
    <lineage>
        <taxon>Bacteria</taxon>
        <taxon>Pseudomonadati</taxon>
        <taxon>Pseudomonadota</taxon>
        <taxon>Betaproteobacteria</taxon>
        <taxon>Burkholderiales</taxon>
        <taxon>Alcaligenaceae</taxon>
        <taxon>Parvibium</taxon>
    </lineage>
</organism>
<dbReference type="SUPFAM" id="SSF52540">
    <property type="entry name" value="P-loop containing nucleoside triphosphate hydrolases"/>
    <property type="match status" value="1"/>
</dbReference>
<keyword evidence="1" id="KW-0813">Transport</keyword>
<evidence type="ECO:0000256" key="1">
    <source>
        <dbReference type="ARBA" id="ARBA00022448"/>
    </source>
</evidence>
<keyword evidence="2" id="KW-0472">Membrane</keyword>
<gene>
    <name evidence="6" type="ORF">DU000_11445</name>
</gene>
<dbReference type="InterPro" id="IPR003593">
    <property type="entry name" value="AAA+_ATPase"/>
</dbReference>
<feature type="domain" description="ABC transporter" evidence="5">
    <location>
        <begin position="5"/>
        <end position="246"/>
    </location>
</feature>
<evidence type="ECO:0000256" key="4">
    <source>
        <dbReference type="ARBA" id="ARBA00022840"/>
    </source>
</evidence>
<keyword evidence="2" id="KW-1003">Cell membrane</keyword>
<comment type="caution">
    <text evidence="6">The sequence shown here is derived from an EMBL/GenBank/DDBJ whole genome shotgun (WGS) entry which is preliminary data.</text>
</comment>
<dbReference type="GO" id="GO:0016887">
    <property type="term" value="F:ATP hydrolysis activity"/>
    <property type="evidence" value="ECO:0007669"/>
    <property type="project" value="InterPro"/>
</dbReference>
<evidence type="ECO:0000256" key="3">
    <source>
        <dbReference type="ARBA" id="ARBA00022741"/>
    </source>
</evidence>
<keyword evidence="3" id="KW-0547">Nucleotide-binding</keyword>
<dbReference type="SMART" id="SM00382">
    <property type="entry name" value="AAA"/>
    <property type="match status" value="1"/>
</dbReference>
<dbReference type="PROSITE" id="PS50893">
    <property type="entry name" value="ABC_TRANSPORTER_2"/>
    <property type="match status" value="1"/>
</dbReference>
<evidence type="ECO:0000313" key="6">
    <source>
        <dbReference type="EMBL" id="RCS56573.1"/>
    </source>
</evidence>
<evidence type="ECO:0000256" key="2">
    <source>
        <dbReference type="ARBA" id="ARBA00022475"/>
    </source>
</evidence>
<dbReference type="PANTHER" id="PTHR42939:SF1">
    <property type="entry name" value="ABC TRANSPORTER ATP-BINDING PROTEIN ALBC-RELATED"/>
    <property type="match status" value="1"/>
</dbReference>
<dbReference type="OrthoDB" id="9775250at2"/>
<evidence type="ECO:0000313" key="7">
    <source>
        <dbReference type="Proteomes" id="UP000252357"/>
    </source>
</evidence>
<keyword evidence="4 6" id="KW-0067">ATP-binding</keyword>
<accession>A0A368KYU4</accession>
<dbReference type="EMBL" id="QPGB01000006">
    <property type="protein sequence ID" value="RCS56573.1"/>
    <property type="molecule type" value="Genomic_DNA"/>
</dbReference>
<name>A0A368KYU4_9BURK</name>
<dbReference type="Pfam" id="PF00005">
    <property type="entry name" value="ABC_tran"/>
    <property type="match status" value="1"/>
</dbReference>
<keyword evidence="7" id="KW-1185">Reference proteome</keyword>
<dbReference type="InterPro" id="IPR051782">
    <property type="entry name" value="ABC_Transporter_VariousFunc"/>
</dbReference>
<dbReference type="Proteomes" id="UP000252357">
    <property type="component" value="Unassembled WGS sequence"/>
</dbReference>
<dbReference type="Gene3D" id="3.40.50.300">
    <property type="entry name" value="P-loop containing nucleotide triphosphate hydrolases"/>
    <property type="match status" value="1"/>
</dbReference>
<reference evidence="6 7" key="1">
    <citation type="journal article" date="2018" name="Int. J. Syst. Evol. Microbiol.">
        <title>Parvibium lacunae gen. nov., sp. nov., a new member of the family Alcaligenaceae isolated from a freshwater pond.</title>
        <authorList>
            <person name="Chen W.M."/>
            <person name="Xie P.B."/>
            <person name="Hsu M.Y."/>
            <person name="Sheu S.Y."/>
        </authorList>
    </citation>
    <scope>NUCLEOTIDE SEQUENCE [LARGE SCALE GENOMIC DNA]</scope>
    <source>
        <strain evidence="6 7">KMB9</strain>
    </source>
</reference>
<dbReference type="CDD" id="cd03230">
    <property type="entry name" value="ABC_DR_subfamily_A"/>
    <property type="match status" value="1"/>
</dbReference>
<evidence type="ECO:0000259" key="5">
    <source>
        <dbReference type="PROSITE" id="PS50893"/>
    </source>
</evidence>